<dbReference type="eggNOG" id="ENOG502Z813">
    <property type="taxonomic scope" value="Bacteria"/>
</dbReference>
<dbReference type="RefSeq" id="WP_011422909.1">
    <property type="nucleotide sequence ID" value="NC_007760.1"/>
</dbReference>
<dbReference type="AlphaFoldDB" id="Q2IGC2"/>
<evidence type="ECO:0008006" key="3">
    <source>
        <dbReference type="Google" id="ProtNLM"/>
    </source>
</evidence>
<protein>
    <recommendedName>
        <fullName evidence="3">TIGR02678 family protein</fullName>
    </recommendedName>
</protein>
<dbReference type="InterPro" id="IPR013494">
    <property type="entry name" value="CHP02678"/>
</dbReference>
<accession>Q2IGC2</accession>
<dbReference type="EMBL" id="CP000251">
    <property type="protein sequence ID" value="ABC83627.1"/>
    <property type="molecule type" value="Genomic_DNA"/>
</dbReference>
<dbReference type="NCBIfam" id="TIGR02678">
    <property type="entry name" value="TIGR02678 family protein"/>
    <property type="match status" value="1"/>
</dbReference>
<dbReference type="STRING" id="290397.Adeh_3862"/>
<reference evidence="1 2" key="1">
    <citation type="submission" date="2006-01" db="EMBL/GenBank/DDBJ databases">
        <title>Complete sequence of Anaeromyxobacter dehalogenans 2CP-C.</title>
        <authorList>
            <consortium name="US DOE Joint Genome Institute"/>
            <person name="Copeland A."/>
            <person name="Lucas S."/>
            <person name="Lapidus A."/>
            <person name="Barry K."/>
            <person name="Detter J.C."/>
            <person name="Glavina T."/>
            <person name="Hammon N."/>
            <person name="Israni S."/>
            <person name="Pitluck S."/>
            <person name="Brettin T."/>
            <person name="Bruce D."/>
            <person name="Han C."/>
            <person name="Tapia R."/>
            <person name="Gilna P."/>
            <person name="Kiss H."/>
            <person name="Schmutz J."/>
            <person name="Larimer F."/>
            <person name="Land M."/>
            <person name="Kyrpides N."/>
            <person name="Anderson I."/>
            <person name="Sanford R.A."/>
            <person name="Ritalahti K.M."/>
            <person name="Thomas H.S."/>
            <person name="Kirby J.R."/>
            <person name="Zhulin I.B."/>
            <person name="Loeffler F.E."/>
            <person name="Richardson P."/>
        </authorList>
    </citation>
    <scope>NUCLEOTIDE SEQUENCE [LARGE SCALE GENOMIC DNA]</scope>
    <source>
        <strain evidence="1 2">2CP-C</strain>
    </source>
</reference>
<sequence>MTPVCLRDERALAERRSALRVLLARPLLVADQDPETFASVVRHRGELARWFADHAGWTLVVDAGGRHARLLKRPVRPDPTRPAGAPGKGPFDRRRYVLFSLALAALDGEGAQVTLARLAERVRELSLEDVALAPFDPESSTERHAFVDVLRLLGELGVVVFKDGDAERYVRDRASGDALYDVRERLLARLLSAPRPPALAANAAHMAEEERAGTEEGDRAAGRHEVFRRLLDDPVAYRDDLSPRAREWLAAGSGFLYERLERDAGLVVERRAEGLAAIDTSGALADTAFPDGGSTVKHAALLLCEWLADEAREGRRLHPAQPPPGVLWRAVVARIQVLQAEHAGRWSKEFDRSDAGAEALAREAVRLLVGFGLAAMLPDGGVVARPAAARFAPRETMTGGRP</sequence>
<dbReference type="KEGG" id="ade:Adeh_3862"/>
<dbReference type="Proteomes" id="UP000001935">
    <property type="component" value="Chromosome"/>
</dbReference>
<gene>
    <name evidence="1" type="ordered locus">Adeh_3862</name>
</gene>
<evidence type="ECO:0000313" key="2">
    <source>
        <dbReference type="Proteomes" id="UP000001935"/>
    </source>
</evidence>
<dbReference type="OrthoDB" id="188354at2"/>
<organism evidence="1 2">
    <name type="scientific">Anaeromyxobacter dehalogenans (strain 2CP-C)</name>
    <dbReference type="NCBI Taxonomy" id="290397"/>
    <lineage>
        <taxon>Bacteria</taxon>
        <taxon>Pseudomonadati</taxon>
        <taxon>Myxococcota</taxon>
        <taxon>Myxococcia</taxon>
        <taxon>Myxococcales</taxon>
        <taxon>Cystobacterineae</taxon>
        <taxon>Anaeromyxobacteraceae</taxon>
        <taxon>Anaeromyxobacter</taxon>
    </lineage>
</organism>
<proteinExistence type="predicted"/>
<dbReference type="HOGENOM" id="CLU_049155_0_0_7"/>
<dbReference type="Pfam" id="PF09661">
    <property type="entry name" value="DUF2398"/>
    <property type="match status" value="1"/>
</dbReference>
<name>Q2IGC2_ANADE</name>
<evidence type="ECO:0000313" key="1">
    <source>
        <dbReference type="EMBL" id="ABC83627.1"/>
    </source>
</evidence>